<proteinExistence type="predicted"/>
<comment type="caution">
    <text evidence="1">The sequence shown here is derived from an EMBL/GenBank/DDBJ whole genome shotgun (WGS) entry which is preliminary data.</text>
</comment>
<gene>
    <name evidence="1" type="ORF">LCGC14_2608270</name>
</gene>
<protein>
    <submittedName>
        <fullName evidence="1">Uncharacterized protein</fullName>
    </submittedName>
</protein>
<name>A0A0F9A6Y8_9ZZZZ</name>
<reference evidence="1" key="1">
    <citation type="journal article" date="2015" name="Nature">
        <title>Complex archaea that bridge the gap between prokaryotes and eukaryotes.</title>
        <authorList>
            <person name="Spang A."/>
            <person name="Saw J.H."/>
            <person name="Jorgensen S.L."/>
            <person name="Zaremba-Niedzwiedzka K."/>
            <person name="Martijn J."/>
            <person name="Lind A.E."/>
            <person name="van Eijk R."/>
            <person name="Schleper C."/>
            <person name="Guy L."/>
            <person name="Ettema T.J."/>
        </authorList>
    </citation>
    <scope>NUCLEOTIDE SEQUENCE</scope>
</reference>
<evidence type="ECO:0000313" key="1">
    <source>
        <dbReference type="EMBL" id="KKL05215.1"/>
    </source>
</evidence>
<feature type="non-terminal residue" evidence="1">
    <location>
        <position position="40"/>
    </location>
</feature>
<dbReference type="EMBL" id="LAZR01044210">
    <property type="protein sequence ID" value="KKL05215.1"/>
    <property type="molecule type" value="Genomic_DNA"/>
</dbReference>
<dbReference type="AlphaFoldDB" id="A0A0F9A6Y8"/>
<accession>A0A0F9A6Y8</accession>
<organism evidence="1">
    <name type="scientific">marine sediment metagenome</name>
    <dbReference type="NCBI Taxonomy" id="412755"/>
    <lineage>
        <taxon>unclassified sequences</taxon>
        <taxon>metagenomes</taxon>
        <taxon>ecological metagenomes</taxon>
    </lineage>
</organism>
<sequence>MIHSFPADFKIMKEKGNSFYAIPIIGENGVKKYGVEGDYK</sequence>